<protein>
    <submittedName>
        <fullName evidence="1">Uncharacterized protein</fullName>
    </submittedName>
</protein>
<gene>
    <name evidence="1" type="ORF">LEP1GSC035_3535</name>
</gene>
<accession>A0ABN0IZ79</accession>
<organism evidence="1 2">
    <name type="scientific">Leptospira noguchii str. 2007001578</name>
    <dbReference type="NCBI Taxonomy" id="1049974"/>
    <lineage>
        <taxon>Bacteria</taxon>
        <taxon>Pseudomonadati</taxon>
        <taxon>Spirochaetota</taxon>
        <taxon>Spirochaetia</taxon>
        <taxon>Leptospirales</taxon>
        <taxon>Leptospiraceae</taxon>
        <taxon>Leptospira</taxon>
    </lineage>
</organism>
<name>A0ABN0IZ79_9LEPT</name>
<keyword evidence="2" id="KW-1185">Reference proteome</keyword>
<reference evidence="1 2" key="1">
    <citation type="submission" date="2013-01" db="EMBL/GenBank/DDBJ databases">
        <authorList>
            <person name="Harkins D.M."/>
            <person name="Durkin A.S."/>
            <person name="Brinkac L.M."/>
            <person name="Haft D.H."/>
            <person name="Selengut J.D."/>
            <person name="Sanka R."/>
            <person name="DePew J."/>
            <person name="Purushe J."/>
            <person name="Whelen A.C."/>
            <person name="Vinetz J.M."/>
            <person name="Sutton G.G."/>
            <person name="Nierman W.C."/>
            <person name="Fouts D.E."/>
        </authorList>
    </citation>
    <scope>NUCLEOTIDE SEQUENCE [LARGE SCALE GENOMIC DNA]</scope>
    <source>
        <strain evidence="1 2">2007001578</strain>
    </source>
</reference>
<comment type="caution">
    <text evidence="1">The sequence shown here is derived from an EMBL/GenBank/DDBJ whole genome shotgun (WGS) entry which is preliminary data.</text>
</comment>
<dbReference type="EMBL" id="AHMH02000105">
    <property type="protein sequence ID" value="EMM99960.1"/>
    <property type="molecule type" value="Genomic_DNA"/>
</dbReference>
<evidence type="ECO:0000313" key="2">
    <source>
        <dbReference type="Proteomes" id="UP000012099"/>
    </source>
</evidence>
<sequence length="46" mass="5397">MTSFGYPLRERAFTQKAFQGRLVSRFQMSNLFPTDDLSIEKILIDK</sequence>
<dbReference type="Proteomes" id="UP000012099">
    <property type="component" value="Unassembled WGS sequence"/>
</dbReference>
<evidence type="ECO:0000313" key="1">
    <source>
        <dbReference type="EMBL" id="EMM99960.1"/>
    </source>
</evidence>
<proteinExistence type="predicted"/>